<protein>
    <submittedName>
        <fullName evidence="3">Uncharacterized protein</fullName>
    </submittedName>
</protein>
<proteinExistence type="predicted"/>
<sequence>MSGLLVTILVLYILAAGVIAHGVVRPAVMDWYHSKTYWIDGSGRSGVFLQLISSKVSFEAFAFVVSCIFGALGGWIYAMRKNRISI</sequence>
<reference evidence="3 4" key="1">
    <citation type="submission" date="2019-06" db="EMBL/GenBank/DDBJ databases">
        <authorList>
            <person name="Rodrigo-Torres L."/>
            <person name="Arahal R. D."/>
            <person name="Lucena T."/>
        </authorList>
    </citation>
    <scope>NUCLEOTIDE SEQUENCE [LARGE SCALE GENOMIC DNA]</scope>
    <source>
        <strain evidence="3 4">SW08-7</strain>
    </source>
</reference>
<name>A0A564FYL5_9HYPH</name>
<keyword evidence="5" id="KW-1185">Reference proteome</keyword>
<evidence type="ECO:0000313" key="4">
    <source>
        <dbReference type="Proteomes" id="UP000401717"/>
    </source>
</evidence>
<evidence type="ECO:0000313" key="3">
    <source>
        <dbReference type="EMBL" id="VUF12790.1"/>
    </source>
</evidence>
<keyword evidence="1" id="KW-0472">Membrane</keyword>
<dbReference type="RefSeq" id="WP_144764245.1">
    <property type="nucleotide sequence ID" value="NZ_BPQI01000006.1"/>
</dbReference>
<dbReference type="EMBL" id="BPQI01000006">
    <property type="protein sequence ID" value="GJD54410.1"/>
    <property type="molecule type" value="Genomic_DNA"/>
</dbReference>
<feature type="transmembrane region" description="Helical" evidence="1">
    <location>
        <begin position="60"/>
        <end position="78"/>
    </location>
</feature>
<dbReference type="AlphaFoldDB" id="A0A564FYL5"/>
<reference evidence="2" key="2">
    <citation type="journal article" date="2021" name="Front. Microbiol.">
        <title>Comprehensive Comparative Genomics and Phenotyping of Methylobacterium Species.</title>
        <authorList>
            <person name="Alessa O."/>
            <person name="Ogura Y."/>
            <person name="Fujitani Y."/>
            <person name="Takami H."/>
            <person name="Hayashi T."/>
            <person name="Sahin N."/>
            <person name="Tani A."/>
        </authorList>
    </citation>
    <scope>NUCLEOTIDE SEQUENCE</scope>
    <source>
        <strain evidence="2">DSM 22415</strain>
    </source>
</reference>
<accession>A0A564FYL5</accession>
<gene>
    <name evidence="2" type="ORF">IFDJLNFL_0281</name>
    <name evidence="3" type="ORF">MTDSW087_02485</name>
</gene>
<keyword evidence="1" id="KW-0812">Transmembrane</keyword>
<dbReference type="Proteomes" id="UP000401717">
    <property type="component" value="Unassembled WGS sequence"/>
</dbReference>
<organism evidence="3 4">
    <name type="scientific">Methylobacterium dankookense</name>
    <dbReference type="NCBI Taxonomy" id="560405"/>
    <lineage>
        <taxon>Bacteria</taxon>
        <taxon>Pseudomonadati</taxon>
        <taxon>Pseudomonadota</taxon>
        <taxon>Alphaproteobacteria</taxon>
        <taxon>Hyphomicrobiales</taxon>
        <taxon>Methylobacteriaceae</taxon>
        <taxon>Methylobacterium</taxon>
    </lineage>
</organism>
<evidence type="ECO:0000313" key="2">
    <source>
        <dbReference type="EMBL" id="GJD54410.1"/>
    </source>
</evidence>
<reference evidence="2" key="3">
    <citation type="submission" date="2021-08" db="EMBL/GenBank/DDBJ databases">
        <authorList>
            <person name="Tani A."/>
            <person name="Ola A."/>
            <person name="Ogura Y."/>
            <person name="Katsura K."/>
            <person name="Hayashi T."/>
        </authorList>
    </citation>
    <scope>NUCLEOTIDE SEQUENCE</scope>
    <source>
        <strain evidence="2">DSM 22415</strain>
    </source>
</reference>
<dbReference type="Proteomes" id="UP001055303">
    <property type="component" value="Unassembled WGS sequence"/>
</dbReference>
<dbReference type="OrthoDB" id="8467492at2"/>
<evidence type="ECO:0000313" key="5">
    <source>
        <dbReference type="Proteomes" id="UP001055303"/>
    </source>
</evidence>
<keyword evidence="1" id="KW-1133">Transmembrane helix</keyword>
<evidence type="ECO:0000256" key="1">
    <source>
        <dbReference type="SAM" id="Phobius"/>
    </source>
</evidence>
<dbReference type="EMBL" id="CABFVH010000013">
    <property type="protein sequence ID" value="VUF12790.1"/>
    <property type="molecule type" value="Genomic_DNA"/>
</dbReference>